<dbReference type="Pfam" id="PF24563">
    <property type="entry name" value="KH_Mug60-KHD4"/>
    <property type="match status" value="1"/>
</dbReference>
<keyword evidence="1" id="KW-0694">RNA-binding</keyword>
<dbReference type="Pfam" id="PF00013">
    <property type="entry name" value="KH_1"/>
    <property type="match status" value="1"/>
</dbReference>
<protein>
    <recommendedName>
        <fullName evidence="3">K Homology domain-containing protein</fullName>
    </recommendedName>
</protein>
<organism evidence="4 5">
    <name type="scientific">Clavispora lusitaniae</name>
    <name type="common">Candida lusitaniae</name>
    <dbReference type="NCBI Taxonomy" id="36911"/>
    <lineage>
        <taxon>Eukaryota</taxon>
        <taxon>Fungi</taxon>
        <taxon>Dikarya</taxon>
        <taxon>Ascomycota</taxon>
        <taxon>Saccharomycotina</taxon>
        <taxon>Pichiomycetes</taxon>
        <taxon>Metschnikowiaceae</taxon>
        <taxon>Clavispora</taxon>
    </lineage>
</organism>
<dbReference type="InterPro" id="IPR004087">
    <property type="entry name" value="KH_dom"/>
</dbReference>
<dbReference type="Gene3D" id="3.30.1370.10">
    <property type="entry name" value="K Homology domain, type 1"/>
    <property type="match status" value="2"/>
</dbReference>
<feature type="compositionally biased region" description="Polar residues" evidence="2">
    <location>
        <begin position="796"/>
        <end position="821"/>
    </location>
</feature>
<proteinExistence type="predicted"/>
<gene>
    <name evidence="4" type="ORF">A9F13_14g00198</name>
</gene>
<dbReference type="SMART" id="SM00322">
    <property type="entry name" value="KH"/>
    <property type="match status" value="2"/>
</dbReference>
<dbReference type="AlphaFoldDB" id="A0AA91PX95"/>
<feature type="domain" description="K Homology" evidence="3">
    <location>
        <begin position="197"/>
        <end position="277"/>
    </location>
</feature>
<dbReference type="InterPro" id="IPR056553">
    <property type="entry name" value="KH_Mug60-KHD4"/>
</dbReference>
<dbReference type="PROSITE" id="PS50084">
    <property type="entry name" value="KH_TYPE_1"/>
    <property type="match status" value="1"/>
</dbReference>
<dbReference type="InterPro" id="IPR004088">
    <property type="entry name" value="KH_dom_type_1"/>
</dbReference>
<dbReference type="KEGG" id="clus:A9F13_14g00198"/>
<sequence>MDQNFVILSLEYSYLINSSVGFFESNSGLWQNQESYSHTLMPYPESKGQKAPRIIDNLASLRSTSMMLNNNGMGESNHIKLIEPQLASQLITVSINGNETFINNSRTEILKAYHHVNFKRIPLRTSEVEKIGANFAHRLDAIAKRCNVEIIISSMDTDFKAPPKTSSTTSVFILGSTDNTCLAETETKILIDTLLRNCLVDRVSVPLSLIPIIGGPGLANFAEITRQSNVTIYLPYLMPSIFHSEVLETNDDMKIWMTSNKTSEVKLTMANVGDLIDVVDPRKSSDAKLYTQTVEFPKEKLDLVGVYHQNDISNIMLKHGVYIQIPSFGEPGNNKVIVQGNSKDTVSSAIEELSTLSGSFYGLNLKFRKGLASAELEYYFINLISNKKTCVLTYNENGIYIIGERSEVRCLLREFVSNSNATTFFTSMMSELDAKLSIEFSMELNNSQKEFLSGKKNGKIAKILNQLNHIPTIKYEHLNDLNFIIKTSVDAETSYKNKQLLSSFEILNQAVKLIEMEMPAEMHFNIPEVFHKSIIGNGGSTIQSIMKRYNVFIKFSSSAGTKNKTNDKVSEGKILYSFKRRDNVLIKCPMKNSKNILFVKHEIDQLVSQCCQNKCPPSNGISAIYHNVDVKLYRSHYSMLIKKMKYDLRFINELEAEHGTFISFPSSLQSFSNNSSFLVSIKGGEMNTKICAQRLAQLFPQSYEFQLTYCPGKFEELISHKNQEFRDKIVIPLKLLLDIEIDFSTLLQAQPCFHQLILSSYDEKNLGVAVQIMTHFLREKQFLIINKQQLKTESIYSDTASESSPTKKNSGNRNRSPTRSPNKNHKRPLKSITNEPVKNKKVPTPDLRSRMTECGVRP</sequence>
<dbReference type="GO" id="GO:0003723">
    <property type="term" value="F:RNA binding"/>
    <property type="evidence" value="ECO:0007669"/>
    <property type="project" value="UniProtKB-UniRule"/>
</dbReference>
<evidence type="ECO:0000259" key="3">
    <source>
        <dbReference type="SMART" id="SM00322"/>
    </source>
</evidence>
<comment type="caution">
    <text evidence="4">The sequence shown here is derived from an EMBL/GenBank/DDBJ whole genome shotgun (WGS) entry which is preliminary data.</text>
</comment>
<name>A0AA91PX95_CLALS</name>
<dbReference type="InterPro" id="IPR036612">
    <property type="entry name" value="KH_dom_type_1_sf"/>
</dbReference>
<feature type="region of interest" description="Disordered" evidence="2">
    <location>
        <begin position="796"/>
        <end position="858"/>
    </location>
</feature>
<reference evidence="4 5" key="1">
    <citation type="submission" date="2017-04" db="EMBL/GenBank/DDBJ databases">
        <title>Draft genome of the yeast Clavispora lusitaniae type strain CBS 6936.</title>
        <authorList>
            <person name="Durrens P."/>
            <person name="Klopp C."/>
            <person name="Biteau N."/>
            <person name="Fitton-Ouhabi V."/>
            <person name="Dementhon K."/>
            <person name="Accoceberry I."/>
            <person name="Sherman D.J."/>
            <person name="Noel T."/>
        </authorList>
    </citation>
    <scope>NUCLEOTIDE SEQUENCE [LARGE SCALE GENOMIC DNA]</scope>
    <source>
        <strain evidence="4 5">CBS 6936</strain>
    </source>
</reference>
<dbReference type="EMBL" id="LYUB02000014">
    <property type="protein sequence ID" value="OVF07192.1"/>
    <property type="molecule type" value="Genomic_DNA"/>
</dbReference>
<feature type="domain" description="K Homology" evidence="3">
    <location>
        <begin position="518"/>
        <end position="608"/>
    </location>
</feature>
<accession>A0AA91PX95</accession>
<evidence type="ECO:0000313" key="4">
    <source>
        <dbReference type="EMBL" id="OVF07192.1"/>
    </source>
</evidence>
<evidence type="ECO:0000256" key="2">
    <source>
        <dbReference type="SAM" id="MobiDB-lite"/>
    </source>
</evidence>
<evidence type="ECO:0000256" key="1">
    <source>
        <dbReference type="PROSITE-ProRule" id="PRU00117"/>
    </source>
</evidence>
<dbReference type="Proteomes" id="UP000195602">
    <property type="component" value="Unassembled WGS sequence"/>
</dbReference>
<evidence type="ECO:0000313" key="5">
    <source>
        <dbReference type="Proteomes" id="UP000195602"/>
    </source>
</evidence>
<dbReference type="SUPFAM" id="SSF54791">
    <property type="entry name" value="Eukaryotic type KH-domain (KH-domain type I)"/>
    <property type="match status" value="1"/>
</dbReference>